<keyword evidence="1" id="KW-0175">Coiled coil</keyword>
<sequence length="224" mass="25624">MAGIDPPKNLLSLIRDFASEKSQGERRVVGLKKQIEELRSELEAANSELEEAKRLKETTEQELKGFEVELALNEASIQALEARIALIQDEVSNVGSEIEELKNKEATSRDEFICQMLEFNTKIRKFQETIASGSENKNIIGNATEEDHKFVKEATEITSINIKDQFTHVVSQIANEEEEYLAEQNIQKQLQLELIDIERKVYLMDVITREAKALENLTRYPNQI</sequence>
<organism evidence="2 3">
    <name type="scientific">Gossypium raimondii</name>
    <name type="common">Peruvian cotton</name>
    <name type="synonym">Gossypium klotzschianum subsp. raimondii</name>
    <dbReference type="NCBI Taxonomy" id="29730"/>
    <lineage>
        <taxon>Eukaryota</taxon>
        <taxon>Viridiplantae</taxon>
        <taxon>Streptophyta</taxon>
        <taxon>Embryophyta</taxon>
        <taxon>Tracheophyta</taxon>
        <taxon>Spermatophyta</taxon>
        <taxon>Magnoliopsida</taxon>
        <taxon>eudicotyledons</taxon>
        <taxon>Gunneridae</taxon>
        <taxon>Pentapetalae</taxon>
        <taxon>rosids</taxon>
        <taxon>malvids</taxon>
        <taxon>Malvales</taxon>
        <taxon>Malvaceae</taxon>
        <taxon>Malvoideae</taxon>
        <taxon>Gossypium</taxon>
    </lineage>
</organism>
<dbReference type="OrthoDB" id="763901at2759"/>
<evidence type="ECO:0000256" key="1">
    <source>
        <dbReference type="SAM" id="Coils"/>
    </source>
</evidence>
<gene>
    <name evidence="2" type="ORF">B456_001G258300</name>
</gene>
<dbReference type="InterPro" id="IPR053327">
    <property type="entry name" value="KIP"/>
</dbReference>
<keyword evidence="3" id="KW-1185">Reference proteome</keyword>
<dbReference type="eggNOG" id="ENOG502RYDV">
    <property type="taxonomic scope" value="Eukaryota"/>
</dbReference>
<protein>
    <submittedName>
        <fullName evidence="2">Uncharacterized protein</fullName>
    </submittedName>
</protein>
<dbReference type="Gramene" id="KJB11411">
    <property type="protein sequence ID" value="KJB11411"/>
    <property type="gene ID" value="B456_001G258300"/>
</dbReference>
<feature type="coiled-coil region" evidence="1">
    <location>
        <begin position="21"/>
        <end position="104"/>
    </location>
</feature>
<dbReference type="OMA" id="SANCFNS"/>
<dbReference type="PANTHER" id="PTHR36001:SF2">
    <property type="entry name" value="CTAGE FAMILY PROTEIN-RELATED"/>
    <property type="match status" value="1"/>
</dbReference>
<evidence type="ECO:0000313" key="3">
    <source>
        <dbReference type="Proteomes" id="UP000032304"/>
    </source>
</evidence>
<dbReference type="PANTHER" id="PTHR36001">
    <property type="entry name" value="CTAGE FAMILY PROTEIN-RELATED"/>
    <property type="match status" value="1"/>
</dbReference>
<evidence type="ECO:0000313" key="2">
    <source>
        <dbReference type="EMBL" id="KJB11411.1"/>
    </source>
</evidence>
<dbReference type="EMBL" id="CM001740">
    <property type="protein sequence ID" value="KJB11411.1"/>
    <property type="molecule type" value="Genomic_DNA"/>
</dbReference>
<reference evidence="2 3" key="1">
    <citation type="journal article" date="2012" name="Nature">
        <title>Repeated polyploidization of Gossypium genomes and the evolution of spinnable cotton fibres.</title>
        <authorList>
            <person name="Paterson A.H."/>
            <person name="Wendel J.F."/>
            <person name="Gundlach H."/>
            <person name="Guo H."/>
            <person name="Jenkins J."/>
            <person name="Jin D."/>
            <person name="Llewellyn D."/>
            <person name="Showmaker K.C."/>
            <person name="Shu S."/>
            <person name="Udall J."/>
            <person name="Yoo M.J."/>
            <person name="Byers R."/>
            <person name="Chen W."/>
            <person name="Doron-Faigenboim A."/>
            <person name="Duke M.V."/>
            <person name="Gong L."/>
            <person name="Grimwood J."/>
            <person name="Grover C."/>
            <person name="Grupp K."/>
            <person name="Hu G."/>
            <person name="Lee T.H."/>
            <person name="Li J."/>
            <person name="Lin L."/>
            <person name="Liu T."/>
            <person name="Marler B.S."/>
            <person name="Page J.T."/>
            <person name="Roberts A.W."/>
            <person name="Romanel E."/>
            <person name="Sanders W.S."/>
            <person name="Szadkowski E."/>
            <person name="Tan X."/>
            <person name="Tang H."/>
            <person name="Xu C."/>
            <person name="Wang J."/>
            <person name="Wang Z."/>
            <person name="Zhang D."/>
            <person name="Zhang L."/>
            <person name="Ashrafi H."/>
            <person name="Bedon F."/>
            <person name="Bowers J.E."/>
            <person name="Brubaker C.L."/>
            <person name="Chee P.W."/>
            <person name="Das S."/>
            <person name="Gingle A.R."/>
            <person name="Haigler C.H."/>
            <person name="Harker D."/>
            <person name="Hoffmann L.V."/>
            <person name="Hovav R."/>
            <person name="Jones D.C."/>
            <person name="Lemke C."/>
            <person name="Mansoor S."/>
            <person name="ur Rahman M."/>
            <person name="Rainville L.N."/>
            <person name="Rambani A."/>
            <person name="Reddy U.K."/>
            <person name="Rong J.K."/>
            <person name="Saranga Y."/>
            <person name="Scheffler B.E."/>
            <person name="Scheffler J.A."/>
            <person name="Stelly D.M."/>
            <person name="Triplett B.A."/>
            <person name="Van Deynze A."/>
            <person name="Vaslin M.F."/>
            <person name="Waghmare V.N."/>
            <person name="Walford S.A."/>
            <person name="Wright R.J."/>
            <person name="Zaki E.A."/>
            <person name="Zhang T."/>
            <person name="Dennis E.S."/>
            <person name="Mayer K.F."/>
            <person name="Peterson D.G."/>
            <person name="Rokhsar D.S."/>
            <person name="Wang X."/>
            <person name="Schmutz J."/>
        </authorList>
    </citation>
    <scope>NUCLEOTIDE SEQUENCE [LARGE SCALE GENOMIC DNA]</scope>
</reference>
<accession>A0A0D2Q4G2</accession>
<dbReference type="STRING" id="29730.A0A0D2Q4G2"/>
<dbReference type="AlphaFoldDB" id="A0A0D2Q4G2"/>
<dbReference type="Proteomes" id="UP000032304">
    <property type="component" value="Chromosome 1"/>
</dbReference>
<name>A0A0D2Q4G2_GOSRA</name>
<proteinExistence type="predicted"/>